<dbReference type="Pfam" id="PF13807">
    <property type="entry name" value="GNVR"/>
    <property type="match status" value="1"/>
</dbReference>
<comment type="subcellular location">
    <subcellularLocation>
        <location evidence="1">Cell membrane</location>
        <topology evidence="1">Multi-pass membrane protein</topology>
    </subcellularLocation>
</comment>
<dbReference type="InterPro" id="IPR050445">
    <property type="entry name" value="Bact_polysacc_biosynth/exp"/>
</dbReference>
<evidence type="ECO:0000259" key="9">
    <source>
        <dbReference type="Pfam" id="PF13807"/>
    </source>
</evidence>
<protein>
    <submittedName>
        <fullName evidence="10">Capsular polysaccharide biosynthesis protein</fullName>
    </submittedName>
</protein>
<dbReference type="OrthoDB" id="2360475at2"/>
<evidence type="ECO:0000256" key="4">
    <source>
        <dbReference type="ARBA" id="ARBA00022692"/>
    </source>
</evidence>
<evidence type="ECO:0000256" key="2">
    <source>
        <dbReference type="ARBA" id="ARBA00006683"/>
    </source>
</evidence>
<sequence length="225" mass="25293">MEELELREYWYIIRKRLTMVLAIPLIAMIASGALSFFVLKPQYEADTTLLVNQKASDNPSLEYQMILANQALVNTYSDIIKSATIERAVIQNLRLPYTLAEFDKMVQVTAPDKSQVIDVKVTDPSQVEAVKIANALATEFQQRAQQLMNVENVQIIDPAVVNPDAKPVKPNKTLNIAVALVLGLMVSIGLAFLLEYLDTRLKNEEDVRRYLNLPVLGVIGDYEEK</sequence>
<dbReference type="GO" id="GO:0004713">
    <property type="term" value="F:protein tyrosine kinase activity"/>
    <property type="evidence" value="ECO:0007669"/>
    <property type="project" value="TreeGrafter"/>
</dbReference>
<gene>
    <name evidence="10" type="ORF">SAMN05421543_1026</name>
</gene>
<dbReference type="Pfam" id="PF02706">
    <property type="entry name" value="Wzz"/>
    <property type="match status" value="1"/>
</dbReference>
<evidence type="ECO:0000313" key="10">
    <source>
        <dbReference type="EMBL" id="SFU43693.1"/>
    </source>
</evidence>
<organism evidence="10 11">
    <name type="scientific">Alicyclobacillus macrosporangiidus</name>
    <dbReference type="NCBI Taxonomy" id="392015"/>
    <lineage>
        <taxon>Bacteria</taxon>
        <taxon>Bacillati</taxon>
        <taxon>Bacillota</taxon>
        <taxon>Bacilli</taxon>
        <taxon>Bacillales</taxon>
        <taxon>Alicyclobacillaceae</taxon>
        <taxon>Alicyclobacillus</taxon>
    </lineage>
</organism>
<dbReference type="STRING" id="392015.SAMN05421543_1026"/>
<dbReference type="Proteomes" id="UP000183508">
    <property type="component" value="Unassembled WGS sequence"/>
</dbReference>
<dbReference type="InterPro" id="IPR003856">
    <property type="entry name" value="LPS_length_determ_N"/>
</dbReference>
<dbReference type="PANTHER" id="PTHR32309:SF13">
    <property type="entry name" value="FERRIC ENTEROBACTIN TRANSPORT PROTEIN FEPE"/>
    <property type="match status" value="1"/>
</dbReference>
<evidence type="ECO:0000256" key="7">
    <source>
        <dbReference type="SAM" id="Phobius"/>
    </source>
</evidence>
<feature type="transmembrane region" description="Helical" evidence="7">
    <location>
        <begin position="20"/>
        <end position="39"/>
    </location>
</feature>
<comment type="similarity">
    <text evidence="2">Belongs to the CpsC/CapA family.</text>
</comment>
<dbReference type="InterPro" id="IPR032807">
    <property type="entry name" value="GNVR"/>
</dbReference>
<reference evidence="11" key="1">
    <citation type="submission" date="2016-10" db="EMBL/GenBank/DDBJ databases">
        <authorList>
            <person name="Varghese N."/>
        </authorList>
    </citation>
    <scope>NUCLEOTIDE SEQUENCE [LARGE SCALE GENOMIC DNA]</scope>
    <source>
        <strain evidence="11">DSM 17980</strain>
    </source>
</reference>
<accession>A0A1I7G5J0</accession>
<keyword evidence="5 7" id="KW-1133">Transmembrane helix</keyword>
<dbReference type="PANTHER" id="PTHR32309">
    <property type="entry name" value="TYROSINE-PROTEIN KINASE"/>
    <property type="match status" value="1"/>
</dbReference>
<evidence type="ECO:0000259" key="8">
    <source>
        <dbReference type="Pfam" id="PF02706"/>
    </source>
</evidence>
<dbReference type="EMBL" id="FPBV01000002">
    <property type="protein sequence ID" value="SFU43693.1"/>
    <property type="molecule type" value="Genomic_DNA"/>
</dbReference>
<feature type="transmembrane region" description="Helical" evidence="7">
    <location>
        <begin position="174"/>
        <end position="194"/>
    </location>
</feature>
<evidence type="ECO:0000313" key="11">
    <source>
        <dbReference type="Proteomes" id="UP000183508"/>
    </source>
</evidence>
<evidence type="ECO:0000256" key="1">
    <source>
        <dbReference type="ARBA" id="ARBA00004651"/>
    </source>
</evidence>
<name>A0A1I7G5J0_9BACL</name>
<keyword evidence="6 7" id="KW-0472">Membrane</keyword>
<dbReference type="AlphaFoldDB" id="A0A1I7G5J0"/>
<evidence type="ECO:0000256" key="6">
    <source>
        <dbReference type="ARBA" id="ARBA00023136"/>
    </source>
</evidence>
<keyword evidence="11" id="KW-1185">Reference proteome</keyword>
<keyword evidence="4 7" id="KW-0812">Transmembrane</keyword>
<dbReference type="GO" id="GO:0005886">
    <property type="term" value="C:plasma membrane"/>
    <property type="evidence" value="ECO:0007669"/>
    <property type="project" value="UniProtKB-SubCell"/>
</dbReference>
<evidence type="ECO:0000256" key="5">
    <source>
        <dbReference type="ARBA" id="ARBA00022989"/>
    </source>
</evidence>
<evidence type="ECO:0000256" key="3">
    <source>
        <dbReference type="ARBA" id="ARBA00022475"/>
    </source>
</evidence>
<feature type="domain" description="Tyrosine-protein kinase G-rich" evidence="9">
    <location>
        <begin position="139"/>
        <end position="193"/>
    </location>
</feature>
<feature type="domain" description="Polysaccharide chain length determinant N-terminal" evidence="8">
    <location>
        <begin position="2"/>
        <end position="93"/>
    </location>
</feature>
<keyword evidence="3" id="KW-1003">Cell membrane</keyword>
<dbReference type="RefSeq" id="WP_074949318.1">
    <property type="nucleotide sequence ID" value="NZ_FPBV01000002.1"/>
</dbReference>
<proteinExistence type="inferred from homology"/>